<organism evidence="2 3">
    <name type="scientific">Harenicola maris</name>
    <dbReference type="NCBI Taxonomy" id="2841044"/>
    <lineage>
        <taxon>Bacteria</taxon>
        <taxon>Pseudomonadati</taxon>
        <taxon>Pseudomonadota</taxon>
        <taxon>Alphaproteobacteria</taxon>
        <taxon>Rhodobacterales</taxon>
        <taxon>Paracoccaceae</taxon>
        <taxon>Harenicola</taxon>
    </lineage>
</organism>
<protein>
    <submittedName>
        <fullName evidence="2">DUF2798 domain-containing protein</fullName>
    </submittedName>
</protein>
<keyword evidence="1" id="KW-1133">Transmembrane helix</keyword>
<evidence type="ECO:0000256" key="1">
    <source>
        <dbReference type="SAM" id="Phobius"/>
    </source>
</evidence>
<dbReference type="RefSeq" id="WP_327794513.1">
    <property type="nucleotide sequence ID" value="NZ_JADQAZ010000002.1"/>
</dbReference>
<dbReference type="Proteomes" id="UP001315686">
    <property type="component" value="Unassembled WGS sequence"/>
</dbReference>
<name>A0AAP2G9A0_9RHOB</name>
<dbReference type="AlphaFoldDB" id="A0AAP2G9A0"/>
<keyword evidence="3" id="KW-1185">Reference proteome</keyword>
<keyword evidence="1" id="KW-0812">Transmembrane</keyword>
<feature type="transmembrane region" description="Helical" evidence="1">
    <location>
        <begin position="44"/>
        <end position="67"/>
    </location>
</feature>
<gene>
    <name evidence="2" type="ORF">IV417_12975</name>
</gene>
<sequence>MRPFIPRRLEQIAFGFLLSCLMSFLISGVSTVLTLGFAPGFLTSWIAAWLPSWAIAFPAVLVVAPFVRRILHRLVLPEG</sequence>
<proteinExistence type="predicted"/>
<evidence type="ECO:0000313" key="2">
    <source>
        <dbReference type="EMBL" id="MBT0958304.1"/>
    </source>
</evidence>
<dbReference type="EMBL" id="JADQAZ010000002">
    <property type="protein sequence ID" value="MBT0958304.1"/>
    <property type="molecule type" value="Genomic_DNA"/>
</dbReference>
<keyword evidence="1" id="KW-0472">Membrane</keyword>
<comment type="caution">
    <text evidence="2">The sequence shown here is derived from an EMBL/GenBank/DDBJ whole genome shotgun (WGS) entry which is preliminary data.</text>
</comment>
<accession>A0AAP2G9A0</accession>
<evidence type="ECO:0000313" key="3">
    <source>
        <dbReference type="Proteomes" id="UP001315686"/>
    </source>
</evidence>
<feature type="transmembrane region" description="Helical" evidence="1">
    <location>
        <begin position="12"/>
        <end position="38"/>
    </location>
</feature>
<reference evidence="2 3" key="1">
    <citation type="journal article" date="2021" name="Arch. Microbiol.">
        <title>Harenicola maris gen. nov., sp. nov. isolated from the Sea of Japan shallow sediments.</title>
        <authorList>
            <person name="Romanenko L.A."/>
            <person name="Kurilenko V.V."/>
            <person name="Chernysheva N.Y."/>
            <person name="Tekutyeva L.A."/>
            <person name="Velansky P.V."/>
            <person name="Svetashev V.I."/>
            <person name="Isaeva M.P."/>
        </authorList>
    </citation>
    <scope>NUCLEOTIDE SEQUENCE [LARGE SCALE GENOMIC DNA]</scope>
    <source>
        <strain evidence="2 3">KMM 3653</strain>
    </source>
</reference>
<dbReference type="Pfam" id="PF11391">
    <property type="entry name" value="DUF2798"/>
    <property type="match status" value="1"/>
</dbReference>
<dbReference type="InterPro" id="IPR021529">
    <property type="entry name" value="DUF2798"/>
</dbReference>